<gene>
    <name evidence="5" type="ORF">K7432_011848</name>
</gene>
<sequence>MKSNNKRAFFSQLVIILISWCCVNGDLAITTPVEGTRWRTGEPASVHWYEVPNTKRSKGPINIGLTSGPTHNLVLVAPIAVEIDPALGVYTWTVPHDILPGSRYSVRIGVAPGWSYSHYFTIEKGSPAPSTPYQNYPDAPPIPPQIPVQTYPEPAPYSPPIYEAPAPPPPPPPTEQSREEFADQEDQPEHFVDPGDPPITLDMEEAYGEDYDAMLGG</sequence>
<organism evidence="5 6">
    <name type="scientific">Basidiobolus ranarum</name>
    <dbReference type="NCBI Taxonomy" id="34480"/>
    <lineage>
        <taxon>Eukaryota</taxon>
        <taxon>Fungi</taxon>
        <taxon>Fungi incertae sedis</taxon>
        <taxon>Zoopagomycota</taxon>
        <taxon>Entomophthoromycotina</taxon>
        <taxon>Basidiobolomycetes</taxon>
        <taxon>Basidiobolales</taxon>
        <taxon>Basidiobolaceae</taxon>
        <taxon>Basidiobolus</taxon>
    </lineage>
</organism>
<dbReference type="InterPro" id="IPR052982">
    <property type="entry name" value="SRP1/TIP1-like"/>
</dbReference>
<feature type="compositionally biased region" description="Acidic residues" evidence="2">
    <location>
        <begin position="202"/>
        <end position="217"/>
    </location>
</feature>
<dbReference type="EMBL" id="JASJQH010007841">
    <property type="protein sequence ID" value="KAK9701146.1"/>
    <property type="molecule type" value="Genomic_DNA"/>
</dbReference>
<feature type="region of interest" description="Disordered" evidence="2">
    <location>
        <begin position="130"/>
        <end position="217"/>
    </location>
</feature>
<feature type="domain" description="Yeast cell wall synthesis Kre9/Knh1-like N-terminal" evidence="4">
    <location>
        <begin position="31"/>
        <end position="122"/>
    </location>
</feature>
<dbReference type="PANTHER" id="PTHR40633">
    <property type="entry name" value="MATRIX PROTEIN, PUTATIVE (AFU_ORTHOLOGUE AFUA_8G05410)-RELATED"/>
    <property type="match status" value="1"/>
</dbReference>
<feature type="chain" id="PRO_5045122967" description="Yeast cell wall synthesis Kre9/Knh1-like N-terminal domain-containing protein" evidence="3">
    <location>
        <begin position="26"/>
        <end position="217"/>
    </location>
</feature>
<evidence type="ECO:0000259" key="4">
    <source>
        <dbReference type="Pfam" id="PF10342"/>
    </source>
</evidence>
<proteinExistence type="predicted"/>
<dbReference type="Proteomes" id="UP001479436">
    <property type="component" value="Unassembled WGS sequence"/>
</dbReference>
<feature type="compositionally biased region" description="Basic and acidic residues" evidence="2">
    <location>
        <begin position="176"/>
        <end position="193"/>
    </location>
</feature>
<evidence type="ECO:0000256" key="2">
    <source>
        <dbReference type="SAM" id="MobiDB-lite"/>
    </source>
</evidence>
<dbReference type="PANTHER" id="PTHR40633:SF1">
    <property type="entry name" value="GPI ANCHORED SERINE-THREONINE RICH PROTEIN (AFU_ORTHOLOGUE AFUA_1G03630)"/>
    <property type="match status" value="1"/>
</dbReference>
<evidence type="ECO:0000256" key="3">
    <source>
        <dbReference type="SAM" id="SignalP"/>
    </source>
</evidence>
<dbReference type="Pfam" id="PF10342">
    <property type="entry name" value="Kre9_KNH"/>
    <property type="match status" value="1"/>
</dbReference>
<keyword evidence="1 3" id="KW-0732">Signal</keyword>
<evidence type="ECO:0000313" key="5">
    <source>
        <dbReference type="EMBL" id="KAK9701146.1"/>
    </source>
</evidence>
<evidence type="ECO:0000313" key="6">
    <source>
        <dbReference type="Proteomes" id="UP001479436"/>
    </source>
</evidence>
<feature type="signal peptide" evidence="3">
    <location>
        <begin position="1"/>
        <end position="25"/>
    </location>
</feature>
<evidence type="ECO:0000256" key="1">
    <source>
        <dbReference type="ARBA" id="ARBA00022729"/>
    </source>
</evidence>
<name>A0ABR2VT69_9FUNG</name>
<dbReference type="InterPro" id="IPR018466">
    <property type="entry name" value="Kre9/Knh1-like_N"/>
</dbReference>
<accession>A0ABR2VT69</accession>
<feature type="compositionally biased region" description="Pro residues" evidence="2">
    <location>
        <begin position="165"/>
        <end position="174"/>
    </location>
</feature>
<keyword evidence="6" id="KW-1185">Reference proteome</keyword>
<protein>
    <recommendedName>
        <fullName evidence="4">Yeast cell wall synthesis Kre9/Knh1-like N-terminal domain-containing protein</fullName>
    </recommendedName>
</protein>
<reference evidence="5 6" key="1">
    <citation type="submission" date="2023-04" db="EMBL/GenBank/DDBJ databases">
        <title>Genome of Basidiobolus ranarum AG-B5.</title>
        <authorList>
            <person name="Stajich J.E."/>
            <person name="Carter-House D."/>
            <person name="Gryganskyi A."/>
        </authorList>
    </citation>
    <scope>NUCLEOTIDE SEQUENCE [LARGE SCALE GENOMIC DNA]</scope>
    <source>
        <strain evidence="5 6">AG-B5</strain>
    </source>
</reference>
<comment type="caution">
    <text evidence="5">The sequence shown here is derived from an EMBL/GenBank/DDBJ whole genome shotgun (WGS) entry which is preliminary data.</text>
</comment>